<dbReference type="AlphaFoldDB" id="A0AA95SXF3"/>
<dbReference type="Proteomes" id="UP001177769">
    <property type="component" value="Chromosome"/>
</dbReference>
<dbReference type="RefSeq" id="WP_285233900.1">
    <property type="nucleotide sequence ID" value="NZ_CP116346.1"/>
</dbReference>
<accession>A0AA95SXF3</accession>
<keyword evidence="2" id="KW-1185">Reference proteome</keyword>
<dbReference type="EMBL" id="CP116346">
    <property type="protein sequence ID" value="WIT12799.1"/>
    <property type="molecule type" value="Genomic_DNA"/>
</dbReference>
<reference evidence="1" key="1">
    <citation type="submission" date="2023-01" db="EMBL/GenBank/DDBJ databases">
        <title>Whole genome sequence of Paucibacter sp. S2-9 isolated from pond sediment.</title>
        <authorList>
            <person name="Jung J.Y."/>
        </authorList>
    </citation>
    <scope>NUCLEOTIDE SEQUENCE</scope>
    <source>
        <strain evidence="1">S2-9</strain>
    </source>
</reference>
<name>A0AA95SXF3_9BURK</name>
<proteinExistence type="predicted"/>
<protein>
    <submittedName>
        <fullName evidence="1">Uncharacterized protein</fullName>
    </submittedName>
</protein>
<organism evidence="1 2">
    <name type="scientific">Paucibacter sediminis</name>
    <dbReference type="NCBI Taxonomy" id="3019553"/>
    <lineage>
        <taxon>Bacteria</taxon>
        <taxon>Pseudomonadati</taxon>
        <taxon>Pseudomonadota</taxon>
        <taxon>Betaproteobacteria</taxon>
        <taxon>Burkholderiales</taxon>
        <taxon>Sphaerotilaceae</taxon>
        <taxon>Roseateles</taxon>
    </lineage>
</organism>
<evidence type="ECO:0000313" key="2">
    <source>
        <dbReference type="Proteomes" id="UP001177769"/>
    </source>
</evidence>
<sequence>MYADWREPTTRLLLRGSALLTRTALRLAQVRPRSERSIVEFHAERGAEGGTLFVNGQRVGMLTGVRRL</sequence>
<dbReference type="KEGG" id="pais:PFX98_04065"/>
<gene>
    <name evidence="1" type="ORF">PFX98_04065</name>
</gene>
<evidence type="ECO:0000313" key="1">
    <source>
        <dbReference type="EMBL" id="WIT12799.1"/>
    </source>
</evidence>